<evidence type="ECO:0000259" key="8">
    <source>
        <dbReference type="Pfam" id="PF05699"/>
    </source>
</evidence>
<evidence type="ECO:0008006" key="11">
    <source>
        <dbReference type="Google" id="ProtNLM"/>
    </source>
</evidence>
<dbReference type="Pfam" id="PF05699">
    <property type="entry name" value="Dimer_Tnp_hAT"/>
    <property type="match status" value="1"/>
</dbReference>
<accession>A0A6G0TAZ7</accession>
<dbReference type="PANTHER" id="PTHR46481">
    <property type="entry name" value="ZINC FINGER BED DOMAIN-CONTAINING PROTEIN 4"/>
    <property type="match status" value="1"/>
</dbReference>
<dbReference type="InterPro" id="IPR012337">
    <property type="entry name" value="RNaseH-like_sf"/>
</dbReference>
<comment type="subcellular location">
    <subcellularLocation>
        <location evidence="1">Nucleus</location>
    </subcellularLocation>
</comment>
<evidence type="ECO:0000256" key="1">
    <source>
        <dbReference type="ARBA" id="ARBA00004123"/>
    </source>
</evidence>
<keyword evidence="10" id="KW-1185">Reference proteome</keyword>
<proteinExistence type="predicted"/>
<evidence type="ECO:0000256" key="4">
    <source>
        <dbReference type="ARBA" id="ARBA00022833"/>
    </source>
</evidence>
<dbReference type="Proteomes" id="UP000475862">
    <property type="component" value="Unassembled WGS sequence"/>
</dbReference>
<feature type="region of interest" description="Disordered" evidence="6">
    <location>
        <begin position="585"/>
        <end position="604"/>
    </location>
</feature>
<evidence type="ECO:0000259" key="7">
    <source>
        <dbReference type="Pfam" id="PF04937"/>
    </source>
</evidence>
<keyword evidence="4" id="KW-0862">Zinc</keyword>
<evidence type="ECO:0000313" key="9">
    <source>
        <dbReference type="EMBL" id="KAE9529616.1"/>
    </source>
</evidence>
<dbReference type="OrthoDB" id="6630707at2759"/>
<dbReference type="SUPFAM" id="SSF53098">
    <property type="entry name" value="Ribonuclease H-like"/>
    <property type="match status" value="1"/>
</dbReference>
<dbReference type="InterPro" id="IPR008906">
    <property type="entry name" value="HATC_C_dom"/>
</dbReference>
<dbReference type="InterPro" id="IPR052035">
    <property type="entry name" value="ZnF_BED_domain_contain"/>
</dbReference>
<protein>
    <recommendedName>
        <fullName evidence="11">DUF659 domain-containing protein</fullName>
    </recommendedName>
</protein>
<dbReference type="GO" id="GO:0008270">
    <property type="term" value="F:zinc ion binding"/>
    <property type="evidence" value="ECO:0007669"/>
    <property type="project" value="UniProtKB-KW"/>
</dbReference>
<dbReference type="GO" id="GO:0005634">
    <property type="term" value="C:nucleus"/>
    <property type="evidence" value="ECO:0007669"/>
    <property type="project" value="UniProtKB-SubCell"/>
</dbReference>
<dbReference type="InterPro" id="IPR007021">
    <property type="entry name" value="DUF659"/>
</dbReference>
<gene>
    <name evidence="9" type="ORF">AGLY_011712</name>
</gene>
<sequence length="645" mass="73679">MSFATFFVYFNSEANEVNSAEAHYSDEVVEDCPLLSLSNDISAESSLTSTPPYDIFLRPSFRENQEILNTSTLNTTIRLDNVIDSLTTERSSALSNFFINPIKNKPVSSNIMNFCDKINENEQNNIDILLARSIYASSSPLNLVKNAYWKEFFKKIRPANCPPSTYIISHRLLADEYKRVKECTNNNILNASVLGIMCDGWTNLRNESIVNFVVTTPNPIFFKSISTGTDRHTGEKMAEEIINVIEEIGQTKVFGIVTDNAKNMKKAWQLITDKYPLITAYGCVAHGLNLLVNDIMNLKLFNDVINEGKSIVNNIRREHITNALFLQKRKNIKNSTALTLPVVTRWASVVVFLNSLLVNKQIIRSMSIDETIEKDLKPEVKKLISSADFWDKIYYFHQLVSPLAKWIKIIESDLPKLSSVPFIFKELETSFKNTIHNCIYLKTEEKNIMKTLKIRKEFCISSIHNAAHLLDLKYFDYLEVDARQVIADIGNFKNKTGPFSKEYLWAAINDTNGLNWWNAFCSETEVSKIAIKILSLPATSAAVERTFSSYKDVHSLKRNRLTNERASKLVFIKHNLKVLKQNKFDKPDKTNDLSANSPTPNFENVDHEAQEENLISDMETDIDSNDEESRDDFLNEISSQIKIQF</sequence>
<evidence type="ECO:0000256" key="5">
    <source>
        <dbReference type="ARBA" id="ARBA00023242"/>
    </source>
</evidence>
<keyword evidence="3" id="KW-0863">Zinc-finger</keyword>
<evidence type="ECO:0000256" key="3">
    <source>
        <dbReference type="ARBA" id="ARBA00022771"/>
    </source>
</evidence>
<feature type="compositionally biased region" description="Polar residues" evidence="6">
    <location>
        <begin position="592"/>
        <end position="602"/>
    </location>
</feature>
<comment type="caution">
    <text evidence="9">The sequence shown here is derived from an EMBL/GenBank/DDBJ whole genome shotgun (WGS) entry which is preliminary data.</text>
</comment>
<dbReference type="PANTHER" id="PTHR46481:SF10">
    <property type="entry name" value="ZINC FINGER BED DOMAIN-CONTAINING PROTEIN 39"/>
    <property type="match status" value="1"/>
</dbReference>
<evidence type="ECO:0000256" key="6">
    <source>
        <dbReference type="SAM" id="MobiDB-lite"/>
    </source>
</evidence>
<name>A0A6G0TAZ7_APHGL</name>
<feature type="domain" description="DUF659" evidence="7">
    <location>
        <begin position="163"/>
        <end position="311"/>
    </location>
</feature>
<dbReference type="AlphaFoldDB" id="A0A6G0TAZ7"/>
<dbReference type="EMBL" id="VYZN01000044">
    <property type="protein sequence ID" value="KAE9529616.1"/>
    <property type="molecule type" value="Genomic_DNA"/>
</dbReference>
<dbReference type="GO" id="GO:0046983">
    <property type="term" value="F:protein dimerization activity"/>
    <property type="evidence" value="ECO:0007669"/>
    <property type="project" value="InterPro"/>
</dbReference>
<reference evidence="9 10" key="1">
    <citation type="submission" date="2019-08" db="EMBL/GenBank/DDBJ databases">
        <title>The genome of the soybean aphid Biotype 1, its phylome, world population structure and adaptation to the North American continent.</title>
        <authorList>
            <person name="Giordano R."/>
            <person name="Donthu R.K."/>
            <person name="Hernandez A.G."/>
            <person name="Wright C.L."/>
            <person name="Zimin A.V."/>
        </authorList>
    </citation>
    <scope>NUCLEOTIDE SEQUENCE [LARGE SCALE GENOMIC DNA]</scope>
    <source>
        <tissue evidence="9">Whole aphids</tissue>
    </source>
</reference>
<evidence type="ECO:0000313" key="10">
    <source>
        <dbReference type="Proteomes" id="UP000475862"/>
    </source>
</evidence>
<keyword evidence="2" id="KW-0479">Metal-binding</keyword>
<dbReference type="Pfam" id="PF04937">
    <property type="entry name" value="DUF659"/>
    <property type="match status" value="1"/>
</dbReference>
<organism evidence="9 10">
    <name type="scientific">Aphis glycines</name>
    <name type="common">Soybean aphid</name>
    <dbReference type="NCBI Taxonomy" id="307491"/>
    <lineage>
        <taxon>Eukaryota</taxon>
        <taxon>Metazoa</taxon>
        <taxon>Ecdysozoa</taxon>
        <taxon>Arthropoda</taxon>
        <taxon>Hexapoda</taxon>
        <taxon>Insecta</taxon>
        <taxon>Pterygota</taxon>
        <taxon>Neoptera</taxon>
        <taxon>Paraneoptera</taxon>
        <taxon>Hemiptera</taxon>
        <taxon>Sternorrhyncha</taxon>
        <taxon>Aphidomorpha</taxon>
        <taxon>Aphidoidea</taxon>
        <taxon>Aphididae</taxon>
        <taxon>Aphidini</taxon>
        <taxon>Aphis</taxon>
        <taxon>Aphis</taxon>
    </lineage>
</organism>
<feature type="domain" description="HAT C-terminal dimerisation" evidence="8">
    <location>
        <begin position="509"/>
        <end position="576"/>
    </location>
</feature>
<evidence type="ECO:0000256" key="2">
    <source>
        <dbReference type="ARBA" id="ARBA00022723"/>
    </source>
</evidence>
<keyword evidence="5" id="KW-0539">Nucleus</keyword>